<dbReference type="InterPro" id="IPR009875">
    <property type="entry name" value="PilZ_domain"/>
</dbReference>
<gene>
    <name evidence="2" type="ORF">I532_09442</name>
</gene>
<dbReference type="STRING" id="1300222.I532_09442"/>
<evidence type="ECO:0000313" key="2">
    <source>
        <dbReference type="EMBL" id="EMT52992.1"/>
    </source>
</evidence>
<dbReference type="OrthoDB" id="1908709at2"/>
<evidence type="ECO:0000259" key="1">
    <source>
        <dbReference type="Pfam" id="PF07238"/>
    </source>
</evidence>
<feature type="domain" description="PilZ" evidence="1">
    <location>
        <begin position="8"/>
        <end position="116"/>
    </location>
</feature>
<evidence type="ECO:0000313" key="3">
    <source>
        <dbReference type="Proteomes" id="UP000012081"/>
    </source>
</evidence>
<dbReference type="AlphaFoldDB" id="M8DHT2"/>
<dbReference type="GO" id="GO:0035438">
    <property type="term" value="F:cyclic-di-GMP binding"/>
    <property type="evidence" value="ECO:0007669"/>
    <property type="project" value="InterPro"/>
</dbReference>
<dbReference type="PATRIC" id="fig|1300222.3.peg.1947"/>
<dbReference type="EMBL" id="APBN01000003">
    <property type="protein sequence ID" value="EMT52992.1"/>
    <property type="molecule type" value="Genomic_DNA"/>
</dbReference>
<dbReference type="Pfam" id="PF07238">
    <property type="entry name" value="PilZ"/>
    <property type="match status" value="1"/>
</dbReference>
<protein>
    <recommendedName>
        <fullName evidence="1">PilZ domain-containing protein</fullName>
    </recommendedName>
</protein>
<dbReference type="RefSeq" id="WP_003387847.1">
    <property type="nucleotide sequence ID" value="NZ_APBN01000003.1"/>
</dbReference>
<accession>M8DHT2</accession>
<comment type="caution">
    <text evidence="2">The sequence shown here is derived from an EMBL/GenBank/DDBJ whole genome shotgun (WGS) entry which is preliminary data.</text>
</comment>
<reference evidence="2 3" key="1">
    <citation type="submission" date="2013-03" db="EMBL/GenBank/DDBJ databases">
        <title>Assembly of a new bacterial strain Brevibacillus borstelensis AK1.</title>
        <authorList>
            <person name="Rajan I."/>
            <person name="PoliReddy D."/>
            <person name="Sugumar T."/>
            <person name="Rathinam K."/>
            <person name="Alqarawi S."/>
            <person name="Khalil A.B."/>
            <person name="Sivakumar N."/>
        </authorList>
    </citation>
    <scope>NUCLEOTIDE SEQUENCE [LARGE SCALE GENOMIC DNA]</scope>
    <source>
        <strain evidence="2 3">AK1</strain>
    </source>
</reference>
<proteinExistence type="predicted"/>
<dbReference type="Proteomes" id="UP000012081">
    <property type="component" value="Unassembled WGS sequence"/>
</dbReference>
<keyword evidence="3" id="KW-1185">Reference proteome</keyword>
<sequence length="154" mass="17822">MNGVINWQRRDYFRLQLVPPLCSRMTIVMLKGKTMKVGSADVLIEDIGGGGLRFLSDLKLPVNDQLVLEFETEVFSRQLKMYGHVVRNSNWNETIYEYAVKFTMDEWAHAEINRMVNLLAIRMRQKSSLPSGLFWQDEKQAYFAKADSSDPQVV</sequence>
<organism evidence="2 3">
    <name type="scientific">Brevibacillus borstelensis AK1</name>
    <dbReference type="NCBI Taxonomy" id="1300222"/>
    <lineage>
        <taxon>Bacteria</taxon>
        <taxon>Bacillati</taxon>
        <taxon>Bacillota</taxon>
        <taxon>Bacilli</taxon>
        <taxon>Bacillales</taxon>
        <taxon>Paenibacillaceae</taxon>
        <taxon>Brevibacillus</taxon>
    </lineage>
</organism>
<name>M8DHT2_9BACL</name>